<evidence type="ECO:0000256" key="4">
    <source>
        <dbReference type="ARBA" id="ARBA00022741"/>
    </source>
</evidence>
<keyword evidence="3 8" id="KW-0235">DNA replication</keyword>
<evidence type="ECO:0000256" key="9">
    <source>
        <dbReference type="NCBIfam" id="TIGR00362"/>
    </source>
</evidence>
<evidence type="ECO:0000256" key="11">
    <source>
        <dbReference type="RuleBase" id="RU004227"/>
    </source>
</evidence>
<feature type="binding site" evidence="8">
    <location>
        <position position="163"/>
    </location>
    <ligand>
        <name>ATP</name>
        <dbReference type="ChEBI" id="CHEBI:30616"/>
    </ligand>
</feature>
<dbReference type="InterPro" id="IPR001957">
    <property type="entry name" value="Chromosome_initiator_DnaA"/>
</dbReference>
<feature type="region of interest" description="Domain IV, binds dsDNA" evidence="8">
    <location>
        <begin position="332"/>
        <end position="454"/>
    </location>
</feature>
<evidence type="ECO:0000256" key="10">
    <source>
        <dbReference type="RuleBase" id="RU000577"/>
    </source>
</evidence>
<dbReference type="SMART" id="SM00382">
    <property type="entry name" value="AAA"/>
    <property type="match status" value="1"/>
</dbReference>
<dbReference type="PANTHER" id="PTHR30050">
    <property type="entry name" value="CHROMOSOMAL REPLICATION INITIATOR PROTEIN DNAA"/>
    <property type="match status" value="1"/>
</dbReference>
<accession>A0ABU0CSA4</accession>
<dbReference type="Gene3D" id="3.30.300.180">
    <property type="match status" value="1"/>
</dbReference>
<sequence>MKNVQDLWAKVLQEIEKKVSKPSFETWLGSTQAHSLENDTLVVVAPNEFIQDWLDNHYRPLISETIFHITGAELEIKFILPKHEPVEELDISMAFKQTKQEPKAPPNIEEQSQGMLNPKYTFDSFVVGAGNRFAHAASLAVAEAPAQAYNPFFIYGGVGLGKTHLMQAIGHYVLENNPNARVVYTTSEKFTNEFINAILDNKTTEFRNKYRNVDVLLVDDIQFLAGKEQTQEEFFHTFNTLHEEAKQIVISSDRPPKEIPTLEDRLRSRFEWGLITDITPPDLETRIAILRKKAKAENLDIPNDVLVYIANLINTNIRELEGALTRVVAYSTMTNQDISAELAQEALKDIVPSNKPHLITIAHIQQVVAEHFGLQVEDLKAKKRTKSIAYPRQIAMYLSRELTDASLPKIGQEFGGRDHTTVIHAHEKIKNDLQKDTSFQKTMAHLIKVIKNEM</sequence>
<evidence type="ECO:0000256" key="6">
    <source>
        <dbReference type="ARBA" id="ARBA00023121"/>
    </source>
</evidence>
<dbReference type="Gene3D" id="1.10.1750.10">
    <property type="match status" value="1"/>
</dbReference>
<dbReference type="SMART" id="SM00760">
    <property type="entry name" value="Bac_DnaA_C"/>
    <property type="match status" value="1"/>
</dbReference>
<organism evidence="14 15">
    <name type="scientific">Caldalkalibacillus uzonensis</name>
    <dbReference type="NCBI Taxonomy" id="353224"/>
    <lineage>
        <taxon>Bacteria</taxon>
        <taxon>Bacillati</taxon>
        <taxon>Bacillota</taxon>
        <taxon>Bacilli</taxon>
        <taxon>Bacillales</taxon>
        <taxon>Bacillaceae</taxon>
        <taxon>Caldalkalibacillus</taxon>
    </lineage>
</organism>
<protein>
    <recommendedName>
        <fullName evidence="8 9">Chromosomal replication initiator protein DnaA</fullName>
    </recommendedName>
</protein>
<feature type="binding site" evidence="8">
    <location>
        <position position="162"/>
    </location>
    <ligand>
        <name>ATP</name>
        <dbReference type="ChEBI" id="CHEBI:30616"/>
    </ligand>
</feature>
<dbReference type="Pfam" id="PF08299">
    <property type="entry name" value="Bac_DnaA_C"/>
    <property type="match status" value="1"/>
</dbReference>
<comment type="subunit">
    <text evidence="8">Oligomerizes as a right-handed, spiral filament on DNA at oriC.</text>
</comment>
<comment type="function">
    <text evidence="8 10">Plays an essential role in the initiation and regulation of chromosomal replication. ATP-DnaA binds to the origin of replication (oriC) to initiate formation of the DNA replication initiation complex once per cell cycle. Binds the DnaA box (a 9 base pair repeat at the origin) and separates the double-stranded (ds)DNA. Forms a right-handed helical filament on oriC DNA; dsDNA binds to the exterior of the filament while single-stranded (ss)DNA is stabiized in the filament's interior. The ATP-DnaA-oriC complex binds and stabilizes one strand of the AT-rich DNA unwinding element (DUE), permitting loading of DNA polymerase. After initiation quickly degrades to an ADP-DnaA complex that is not apt for DNA replication. Binds acidic phospholipids.</text>
</comment>
<dbReference type="InterPro" id="IPR010921">
    <property type="entry name" value="Trp_repressor/repl_initiator"/>
</dbReference>
<dbReference type="InterPro" id="IPR003593">
    <property type="entry name" value="AAA+_ATPase"/>
</dbReference>
<comment type="similarity">
    <text evidence="1 8 11">Belongs to the DnaA family.</text>
</comment>
<feature type="binding site" evidence="8">
    <location>
        <position position="161"/>
    </location>
    <ligand>
        <name>ATP</name>
        <dbReference type="ChEBI" id="CHEBI:30616"/>
    </ligand>
</feature>
<feature type="region of interest" description="Domain III, AAA+ region" evidence="8">
    <location>
        <begin position="115"/>
        <end position="331"/>
    </location>
</feature>
<feature type="region of interest" description="Domain I, interacts with DnaA modulators" evidence="8">
    <location>
        <begin position="1"/>
        <end position="102"/>
    </location>
</feature>
<dbReference type="CDD" id="cd00009">
    <property type="entry name" value="AAA"/>
    <property type="match status" value="1"/>
</dbReference>
<evidence type="ECO:0000256" key="1">
    <source>
        <dbReference type="ARBA" id="ARBA00006583"/>
    </source>
</evidence>
<keyword evidence="6 8" id="KW-0446">Lipid-binding</keyword>
<evidence type="ECO:0000313" key="15">
    <source>
        <dbReference type="Proteomes" id="UP001232445"/>
    </source>
</evidence>
<dbReference type="PANTHER" id="PTHR30050:SF2">
    <property type="entry name" value="CHROMOSOMAL REPLICATION INITIATOR PROTEIN DNAA"/>
    <property type="match status" value="1"/>
</dbReference>
<dbReference type="InterPro" id="IPR027417">
    <property type="entry name" value="P-loop_NTPase"/>
</dbReference>
<name>A0ABU0CSA4_9BACI</name>
<dbReference type="InterPro" id="IPR024633">
    <property type="entry name" value="DnaA_N_dom"/>
</dbReference>
<dbReference type="InterPro" id="IPR013159">
    <property type="entry name" value="DnaA_C"/>
</dbReference>
<evidence type="ECO:0000259" key="13">
    <source>
        <dbReference type="SMART" id="SM00760"/>
    </source>
</evidence>
<dbReference type="CDD" id="cd06571">
    <property type="entry name" value="Bac_DnaA_C"/>
    <property type="match status" value="1"/>
</dbReference>
<feature type="domain" description="AAA+ ATPase" evidence="12">
    <location>
        <begin position="148"/>
        <end position="276"/>
    </location>
</feature>
<dbReference type="NCBIfam" id="NF010686">
    <property type="entry name" value="PRK14086.1"/>
    <property type="match status" value="1"/>
</dbReference>
<reference evidence="14 15" key="1">
    <citation type="submission" date="2023-07" db="EMBL/GenBank/DDBJ databases">
        <title>Genomic Encyclopedia of Type Strains, Phase IV (KMG-IV): sequencing the most valuable type-strain genomes for metagenomic binning, comparative biology and taxonomic classification.</title>
        <authorList>
            <person name="Goeker M."/>
        </authorList>
    </citation>
    <scope>NUCLEOTIDE SEQUENCE [LARGE SCALE GENOMIC DNA]</scope>
    <source>
        <strain evidence="14 15">DSM 17740</strain>
    </source>
</reference>
<evidence type="ECO:0000256" key="7">
    <source>
        <dbReference type="ARBA" id="ARBA00023125"/>
    </source>
</evidence>
<evidence type="ECO:0000256" key="2">
    <source>
        <dbReference type="ARBA" id="ARBA00022490"/>
    </source>
</evidence>
<comment type="caution">
    <text evidence="8">Lacks conserved residue(s) required for the propagation of feature annotation.</text>
</comment>
<dbReference type="HAMAP" id="MF_00377">
    <property type="entry name" value="DnaA_bact"/>
    <property type="match status" value="1"/>
</dbReference>
<feature type="binding site" evidence="8">
    <location>
        <position position="159"/>
    </location>
    <ligand>
        <name>ATP</name>
        <dbReference type="ChEBI" id="CHEBI:30616"/>
    </ligand>
</feature>
<comment type="subcellular location">
    <subcellularLocation>
        <location evidence="8">Cytoplasm</location>
    </subcellularLocation>
</comment>
<keyword evidence="7 8" id="KW-0238">DNA-binding</keyword>
<dbReference type="SUPFAM" id="SSF48295">
    <property type="entry name" value="TrpR-like"/>
    <property type="match status" value="1"/>
</dbReference>
<proteinExistence type="inferred from homology"/>
<dbReference type="PROSITE" id="PS01008">
    <property type="entry name" value="DNAA"/>
    <property type="match status" value="1"/>
</dbReference>
<dbReference type="InterPro" id="IPR018312">
    <property type="entry name" value="Chromosome_initiator_DnaA_CS"/>
</dbReference>
<evidence type="ECO:0000256" key="8">
    <source>
        <dbReference type="HAMAP-Rule" id="MF_00377"/>
    </source>
</evidence>
<feature type="domain" description="Chromosomal replication initiator DnaA C-terminal" evidence="13">
    <location>
        <begin position="360"/>
        <end position="429"/>
    </location>
</feature>
<keyword evidence="5 8" id="KW-0067">ATP-binding</keyword>
<dbReference type="Gene3D" id="3.40.50.300">
    <property type="entry name" value="P-loop containing nucleotide triphosphate hydrolases"/>
    <property type="match status" value="1"/>
</dbReference>
<keyword evidence="15" id="KW-1185">Reference proteome</keyword>
<dbReference type="NCBIfam" id="TIGR00362">
    <property type="entry name" value="DnaA"/>
    <property type="match status" value="1"/>
</dbReference>
<dbReference type="InterPro" id="IPR020591">
    <property type="entry name" value="Chromosome_initiator_DnaA-like"/>
</dbReference>
<evidence type="ECO:0000256" key="5">
    <source>
        <dbReference type="ARBA" id="ARBA00022840"/>
    </source>
</evidence>
<keyword evidence="2 8" id="KW-0963">Cytoplasm</keyword>
<keyword evidence="4 8" id="KW-0547">Nucleotide-binding</keyword>
<dbReference type="Proteomes" id="UP001232445">
    <property type="component" value="Unassembled WGS sequence"/>
</dbReference>
<dbReference type="Pfam" id="PF11638">
    <property type="entry name" value="DnaA_N"/>
    <property type="match status" value="1"/>
</dbReference>
<comment type="caution">
    <text evidence="14">The sequence shown here is derived from an EMBL/GenBank/DDBJ whole genome shotgun (WGS) entry which is preliminary data.</text>
</comment>
<dbReference type="Gene3D" id="1.10.8.60">
    <property type="match status" value="1"/>
</dbReference>
<dbReference type="InterPro" id="IPR013317">
    <property type="entry name" value="DnaA_dom"/>
</dbReference>
<dbReference type="InterPro" id="IPR038454">
    <property type="entry name" value="DnaA_N_sf"/>
</dbReference>
<dbReference type="RefSeq" id="WP_307339032.1">
    <property type="nucleotide sequence ID" value="NZ_JAUSUQ010000007.1"/>
</dbReference>
<dbReference type="SUPFAM" id="SSF52540">
    <property type="entry name" value="P-loop containing nucleoside triphosphate hydrolases"/>
    <property type="match status" value="1"/>
</dbReference>
<dbReference type="Pfam" id="PF00308">
    <property type="entry name" value="Bac_DnaA"/>
    <property type="match status" value="1"/>
</dbReference>
<dbReference type="EMBL" id="JAUSUQ010000007">
    <property type="protein sequence ID" value="MDQ0339275.1"/>
    <property type="molecule type" value="Genomic_DNA"/>
</dbReference>
<evidence type="ECO:0000313" key="14">
    <source>
        <dbReference type="EMBL" id="MDQ0339275.1"/>
    </source>
</evidence>
<gene>
    <name evidence="8" type="primary">dnaA</name>
    <name evidence="14" type="ORF">J2S00_002062</name>
</gene>
<comment type="domain">
    <text evidence="8">Domain I is involved in oligomerization and binding regulators, domain II is flexibile and of varying length in different bacteria, domain III forms the AAA+ region, while domain IV binds dsDNA.</text>
</comment>
<evidence type="ECO:0000259" key="12">
    <source>
        <dbReference type="SMART" id="SM00382"/>
    </source>
</evidence>
<dbReference type="PRINTS" id="PR00051">
    <property type="entry name" value="DNAA"/>
</dbReference>
<evidence type="ECO:0000256" key="3">
    <source>
        <dbReference type="ARBA" id="ARBA00022705"/>
    </source>
</evidence>